<dbReference type="Pfam" id="PF07593">
    <property type="entry name" value="UnbV_ASPIC"/>
    <property type="match status" value="1"/>
</dbReference>
<feature type="domain" description="ASPIC/UnbV" evidence="3">
    <location>
        <begin position="939"/>
        <end position="1004"/>
    </location>
</feature>
<feature type="compositionally biased region" description="Polar residues" evidence="2">
    <location>
        <begin position="39"/>
        <end position="50"/>
    </location>
</feature>
<dbReference type="InterPro" id="IPR027039">
    <property type="entry name" value="Crtac1"/>
</dbReference>
<sequence>MSDDAVGMRGFDAFARTLLSLFLLLHLTGCSDSPPPPATVQTPSKNSSPNKLEPQLESAPATQTSKERIEQALQAASDNDWPTANRILRQHLLLEPQDARLHELLAGVAAQQRKTELAIELYQGVLAINDDASIAVRERLAQLMMASGRPFETIAIGQALIDKHPSVIEPRFALTGLASMLGLESIAIEQLKWLAQHNHGDHESLTVLAQPTQVEPDGELCQEVLKRYPSDQRAQYGLAKLDALKMKWREVAERLEPVIELHPRFVPAYVLYGRALIELGKTDSLDDWRRKEPDEARMSSEYWVVAGLWAAGQNDHQSAARAFCEAAVREDANHSETLTYLIASLRQIGHDAEAELVSAHNAKLAALHDATKTLYERETRSQKVAMQVADIMGQLGRSWEAEAWARFSLTLPDEHVSNAQKRYLAIRDQLSPDTPWNASPIIPELQRQIAELPAVAWTKKSTSSGPRITRSNAKLRFSDSAQQLGLKHTTSLAPETTKQGHWIFQSNGGGAAVIDFDLDGWPDLAMADLNGHPMKDDSDTDRLFRNIAGSFLDVTRLTSINDNGFTQGITAGDYNDDGFPDLMIGNIGRNRMFRNNGDGTFEDVTEQVGLIGERWTTSLVIADFNADGHADLFETNYCGGKRPFEKECRSRSTGQLVACTPMDFEAEPDRVWAGRGDGRFADVTDDWMTLSSPGRGLGLVVGKLDESPGLDVYVANDMSANHLWSPTGAGKQTSDELMRLNETATARGVAVSGQSLSQASMGIAVGDPDSDGDLDLFVTHFAEDHNTYYEQVSRGLWVDHSYRVGLSEPSIMMLAFGTQWADFDNDGVAELIVANGHVSDLDREDVAYRMPPQLFQQTSESKWEEMPAKELGDYFTSNHLGRALLTLDANRDGLNDVAITHLYEPVSLLINQSTSGSKMQPVGRSVGLVLVASKSQRDAIGAEVRATAGNRTSYAQLTAGDGYLSSNQRRIPIGMGTEPELQSVTIDWPSGGQQTFKSLLAGHDYLIAEGDAEPFELFQHLAGESVK</sequence>
<dbReference type="InterPro" id="IPR011990">
    <property type="entry name" value="TPR-like_helical_dom_sf"/>
</dbReference>
<keyword evidence="5" id="KW-1185">Reference proteome</keyword>
<reference evidence="4 5" key="1">
    <citation type="submission" date="2019-02" db="EMBL/GenBank/DDBJ databases">
        <title>Deep-cultivation of Planctomycetes and their phenomic and genomic characterization uncovers novel biology.</title>
        <authorList>
            <person name="Wiegand S."/>
            <person name="Jogler M."/>
            <person name="Boedeker C."/>
            <person name="Pinto D."/>
            <person name="Vollmers J."/>
            <person name="Rivas-Marin E."/>
            <person name="Kohn T."/>
            <person name="Peeters S.H."/>
            <person name="Heuer A."/>
            <person name="Rast P."/>
            <person name="Oberbeckmann S."/>
            <person name="Bunk B."/>
            <person name="Jeske O."/>
            <person name="Meyerdierks A."/>
            <person name="Storesund J.E."/>
            <person name="Kallscheuer N."/>
            <person name="Luecker S."/>
            <person name="Lage O.M."/>
            <person name="Pohl T."/>
            <person name="Merkel B.J."/>
            <person name="Hornburger P."/>
            <person name="Mueller R.-W."/>
            <person name="Bruemmer F."/>
            <person name="Labrenz M."/>
            <person name="Spormann A.M."/>
            <person name="Op Den Camp H."/>
            <person name="Overmann J."/>
            <person name="Amann R."/>
            <person name="Jetten M.S.M."/>
            <person name="Mascher T."/>
            <person name="Medema M.H."/>
            <person name="Devos D.P."/>
            <person name="Kaster A.-K."/>
            <person name="Ovreas L."/>
            <person name="Rohde M."/>
            <person name="Galperin M.Y."/>
            <person name="Jogler C."/>
        </authorList>
    </citation>
    <scope>NUCLEOTIDE SEQUENCE [LARGE SCALE GENOMIC DNA]</scope>
    <source>
        <strain evidence="4 5">CA13</strain>
    </source>
</reference>
<evidence type="ECO:0000256" key="2">
    <source>
        <dbReference type="SAM" id="MobiDB-lite"/>
    </source>
</evidence>
<dbReference type="Pfam" id="PF13432">
    <property type="entry name" value="TPR_16"/>
    <property type="match status" value="1"/>
</dbReference>
<dbReference type="Gene3D" id="1.25.40.10">
    <property type="entry name" value="Tetratricopeptide repeat domain"/>
    <property type="match status" value="2"/>
</dbReference>
<evidence type="ECO:0000259" key="3">
    <source>
        <dbReference type="Pfam" id="PF07593"/>
    </source>
</evidence>
<dbReference type="SUPFAM" id="SSF69318">
    <property type="entry name" value="Integrin alpha N-terminal domain"/>
    <property type="match status" value="1"/>
</dbReference>
<dbReference type="InterPro" id="IPR011519">
    <property type="entry name" value="UnbV_ASPIC"/>
</dbReference>
<protein>
    <submittedName>
        <fullName evidence="4">Tetratricopeptide repeat protein</fullName>
    </submittedName>
</protein>
<feature type="region of interest" description="Disordered" evidence="2">
    <location>
        <begin position="34"/>
        <end position="67"/>
    </location>
</feature>
<organism evidence="4 5">
    <name type="scientific">Novipirellula herctigrandis</name>
    <dbReference type="NCBI Taxonomy" id="2527986"/>
    <lineage>
        <taxon>Bacteria</taxon>
        <taxon>Pseudomonadati</taxon>
        <taxon>Planctomycetota</taxon>
        <taxon>Planctomycetia</taxon>
        <taxon>Pirellulales</taxon>
        <taxon>Pirellulaceae</taxon>
        <taxon>Novipirellula</taxon>
    </lineage>
</organism>
<dbReference type="InterPro" id="IPR013517">
    <property type="entry name" value="FG-GAP"/>
</dbReference>
<name>A0A5C5YXJ1_9BACT</name>
<dbReference type="InterPro" id="IPR028994">
    <property type="entry name" value="Integrin_alpha_N"/>
</dbReference>
<dbReference type="PANTHER" id="PTHR16026:SF0">
    <property type="entry name" value="CARTILAGE ACIDIC PROTEIN 1"/>
    <property type="match status" value="1"/>
</dbReference>
<dbReference type="PANTHER" id="PTHR16026">
    <property type="entry name" value="CARTILAGE ACIDIC PROTEIN 1"/>
    <property type="match status" value="1"/>
</dbReference>
<dbReference type="AlphaFoldDB" id="A0A5C5YXJ1"/>
<dbReference type="Gene3D" id="2.130.10.130">
    <property type="entry name" value="Integrin alpha, N-terminal"/>
    <property type="match status" value="2"/>
</dbReference>
<keyword evidence="1" id="KW-0732">Signal</keyword>
<gene>
    <name evidence="4" type="ORF">CA13_11950</name>
</gene>
<comment type="caution">
    <text evidence="4">The sequence shown here is derived from an EMBL/GenBank/DDBJ whole genome shotgun (WGS) entry which is preliminary data.</text>
</comment>
<dbReference type="Proteomes" id="UP000315010">
    <property type="component" value="Unassembled WGS sequence"/>
</dbReference>
<accession>A0A5C5YXJ1</accession>
<evidence type="ECO:0000313" key="4">
    <source>
        <dbReference type="EMBL" id="TWT79788.1"/>
    </source>
</evidence>
<dbReference type="EMBL" id="SJPJ01000001">
    <property type="protein sequence ID" value="TWT79788.1"/>
    <property type="molecule type" value="Genomic_DNA"/>
</dbReference>
<dbReference type="Pfam" id="PF13517">
    <property type="entry name" value="FG-GAP_3"/>
    <property type="match status" value="1"/>
</dbReference>
<dbReference type="SUPFAM" id="SSF48452">
    <property type="entry name" value="TPR-like"/>
    <property type="match status" value="2"/>
</dbReference>
<proteinExistence type="predicted"/>
<evidence type="ECO:0000256" key="1">
    <source>
        <dbReference type="ARBA" id="ARBA00022729"/>
    </source>
</evidence>
<evidence type="ECO:0000313" key="5">
    <source>
        <dbReference type="Proteomes" id="UP000315010"/>
    </source>
</evidence>